<reference evidence="2 3" key="1">
    <citation type="submission" date="2019-07" db="EMBL/GenBank/DDBJ databases">
        <title>De Novo Assembly of kiwifruit Actinidia rufa.</title>
        <authorList>
            <person name="Sugita-Konishi S."/>
            <person name="Sato K."/>
            <person name="Mori E."/>
            <person name="Abe Y."/>
            <person name="Kisaki G."/>
            <person name="Hamano K."/>
            <person name="Suezawa K."/>
            <person name="Otani M."/>
            <person name="Fukuda T."/>
            <person name="Manabe T."/>
            <person name="Gomi K."/>
            <person name="Tabuchi M."/>
            <person name="Akimitsu K."/>
            <person name="Kataoka I."/>
        </authorList>
    </citation>
    <scope>NUCLEOTIDE SEQUENCE [LARGE SCALE GENOMIC DNA]</scope>
    <source>
        <strain evidence="3">cv. Fuchu</strain>
    </source>
</reference>
<protein>
    <submittedName>
        <fullName evidence="2">Thiamine pyrophosphate dependent pyruvate decarboxylase family protein</fullName>
    </submittedName>
</protein>
<proteinExistence type="predicted"/>
<keyword evidence="3" id="KW-1185">Reference proteome</keyword>
<comment type="caution">
    <text evidence="2">The sequence shown here is derived from an EMBL/GenBank/DDBJ whole genome shotgun (WGS) entry which is preliminary data.</text>
</comment>
<sequence>MELARGKKWGVEALSDGVVKDSVSAVIVGIRAANDADDGEVLAVGACDGVEDAEAADGEGDDDAGADTAGAGETVGGVAGVELVATADEVEPRLGDEVVKERQVEVAGTEKTSVAPIWTSRRARWRPRVDSAELSAVDAGELWSVETTSLCGMLPTSLHGGLHTSSAPILVSIAIMMRAFRKTVDGSLDHDWYFHQSIGAITGTWKKRDA</sequence>
<evidence type="ECO:0000256" key="1">
    <source>
        <dbReference type="SAM" id="MobiDB-lite"/>
    </source>
</evidence>
<organism evidence="2 3">
    <name type="scientific">Actinidia rufa</name>
    <dbReference type="NCBI Taxonomy" id="165716"/>
    <lineage>
        <taxon>Eukaryota</taxon>
        <taxon>Viridiplantae</taxon>
        <taxon>Streptophyta</taxon>
        <taxon>Embryophyta</taxon>
        <taxon>Tracheophyta</taxon>
        <taxon>Spermatophyta</taxon>
        <taxon>Magnoliopsida</taxon>
        <taxon>eudicotyledons</taxon>
        <taxon>Gunneridae</taxon>
        <taxon>Pentapetalae</taxon>
        <taxon>asterids</taxon>
        <taxon>Ericales</taxon>
        <taxon>Actinidiaceae</taxon>
        <taxon>Actinidia</taxon>
    </lineage>
</organism>
<keyword evidence="2" id="KW-0670">Pyruvate</keyword>
<feature type="region of interest" description="Disordered" evidence="1">
    <location>
        <begin position="53"/>
        <end position="72"/>
    </location>
</feature>
<gene>
    <name evidence="2" type="ORF">Acr_02g0006660</name>
</gene>
<dbReference type="Proteomes" id="UP000585474">
    <property type="component" value="Unassembled WGS sequence"/>
</dbReference>
<name>A0A7J0E8C1_9ERIC</name>
<accession>A0A7J0E8C1</accession>
<dbReference type="AlphaFoldDB" id="A0A7J0E8C1"/>
<evidence type="ECO:0000313" key="3">
    <source>
        <dbReference type="Proteomes" id="UP000585474"/>
    </source>
</evidence>
<evidence type="ECO:0000313" key="2">
    <source>
        <dbReference type="EMBL" id="GFY82426.1"/>
    </source>
</evidence>
<feature type="compositionally biased region" description="Acidic residues" evidence="1">
    <location>
        <begin position="53"/>
        <end position="65"/>
    </location>
</feature>
<dbReference type="EMBL" id="BJWL01000002">
    <property type="protein sequence ID" value="GFY82426.1"/>
    <property type="molecule type" value="Genomic_DNA"/>
</dbReference>